<proteinExistence type="predicted"/>
<evidence type="ECO:0000259" key="2">
    <source>
        <dbReference type="Pfam" id="PF13354"/>
    </source>
</evidence>
<comment type="catalytic activity">
    <reaction evidence="1">
        <text>a beta-lactam + H2O = a substituted beta-amino acid</text>
        <dbReference type="Rhea" id="RHEA:20401"/>
        <dbReference type="ChEBI" id="CHEBI:15377"/>
        <dbReference type="ChEBI" id="CHEBI:35627"/>
        <dbReference type="ChEBI" id="CHEBI:140347"/>
        <dbReference type="EC" id="3.5.2.6"/>
    </reaction>
</comment>
<evidence type="ECO:0000313" key="3">
    <source>
        <dbReference type="EMBL" id="QTA81661.1"/>
    </source>
</evidence>
<dbReference type="Gene3D" id="3.40.710.10">
    <property type="entry name" value="DD-peptidase/beta-lactamase superfamily"/>
    <property type="match status" value="1"/>
</dbReference>
<dbReference type="Proteomes" id="UP000663720">
    <property type="component" value="Chromosome"/>
</dbReference>
<protein>
    <submittedName>
        <fullName evidence="3">Beta-lactamase domain-containing protein</fullName>
    </submittedName>
</protein>
<feature type="domain" description="Beta-lactamase class A catalytic" evidence="2">
    <location>
        <begin position="68"/>
        <end position="112"/>
    </location>
</feature>
<dbReference type="GO" id="GO:0046677">
    <property type="term" value="P:response to antibiotic"/>
    <property type="evidence" value="ECO:0007669"/>
    <property type="project" value="InterPro"/>
</dbReference>
<dbReference type="Pfam" id="PF13354">
    <property type="entry name" value="Beta-lactamase2"/>
    <property type="match status" value="2"/>
</dbReference>
<dbReference type="AlphaFoldDB" id="A0A975B9X3"/>
<sequence length="299" mass="33649">MINKKIFIYTAILLIFIVVSVFAKGSCPPLGQCKDPFLQKGLESCLASLNLLNAVKEQQLCVALVDITDPLSPRMASVNGNKMMYAASLPKIAILLGAFERISQGKIKLDDENREILIRMIRYSSNEAATEMLNRVGKSYLANLLQSPKYRFYAPEYNGGLWVGKEYGKSPAFKRDPLYNLSHGATALQVARFYYLLENGLLVSPELSREMKKILGNPAIHHKFVKGLESIGPKSYIYRKSGTWKQYHADSAIVERDGRRYIAVALAQNPDGGRWLSNLIVGLDDLIFLEKPRFSRIFH</sequence>
<evidence type="ECO:0000256" key="1">
    <source>
        <dbReference type="ARBA" id="ARBA00001526"/>
    </source>
</evidence>
<keyword evidence="4" id="KW-1185">Reference proteome</keyword>
<dbReference type="InterPro" id="IPR000871">
    <property type="entry name" value="Beta-lactam_class-A"/>
</dbReference>
<accession>A0A975B9X3</accession>
<dbReference type="RefSeq" id="WP_207687671.1">
    <property type="nucleotide sequence ID" value="NZ_CP061799.1"/>
</dbReference>
<dbReference type="InterPro" id="IPR045155">
    <property type="entry name" value="Beta-lactam_cat"/>
</dbReference>
<dbReference type="PANTHER" id="PTHR35333">
    <property type="entry name" value="BETA-LACTAMASE"/>
    <property type="match status" value="1"/>
</dbReference>
<dbReference type="GO" id="GO:0030655">
    <property type="term" value="P:beta-lactam antibiotic catabolic process"/>
    <property type="evidence" value="ECO:0007669"/>
    <property type="project" value="InterPro"/>
</dbReference>
<dbReference type="EMBL" id="CP061799">
    <property type="protein sequence ID" value="QTA81661.1"/>
    <property type="molecule type" value="Genomic_DNA"/>
</dbReference>
<name>A0A975B9X3_9BACT</name>
<dbReference type="KEGG" id="dli:dnl_40040"/>
<evidence type="ECO:0000313" key="4">
    <source>
        <dbReference type="Proteomes" id="UP000663720"/>
    </source>
</evidence>
<dbReference type="GO" id="GO:0008800">
    <property type="term" value="F:beta-lactamase activity"/>
    <property type="evidence" value="ECO:0007669"/>
    <property type="project" value="UniProtKB-EC"/>
</dbReference>
<dbReference type="SUPFAM" id="SSF56601">
    <property type="entry name" value="beta-lactamase/transpeptidase-like"/>
    <property type="match status" value="1"/>
</dbReference>
<feature type="domain" description="Beta-lactamase class A catalytic" evidence="2">
    <location>
        <begin position="114"/>
        <end position="266"/>
    </location>
</feature>
<organism evidence="3 4">
    <name type="scientific">Desulfonema limicola</name>
    <dbReference type="NCBI Taxonomy" id="45656"/>
    <lineage>
        <taxon>Bacteria</taxon>
        <taxon>Pseudomonadati</taxon>
        <taxon>Thermodesulfobacteriota</taxon>
        <taxon>Desulfobacteria</taxon>
        <taxon>Desulfobacterales</taxon>
        <taxon>Desulfococcaceae</taxon>
        <taxon>Desulfonema</taxon>
    </lineage>
</organism>
<dbReference type="PANTHER" id="PTHR35333:SF4">
    <property type="entry name" value="SLR0121 PROTEIN"/>
    <property type="match status" value="1"/>
</dbReference>
<reference evidence="3" key="1">
    <citation type="journal article" date="2021" name="Microb. Physiol.">
        <title>Proteogenomic Insights into the Physiology of Marine, Sulfate-Reducing, Filamentous Desulfonema limicola and Desulfonema magnum.</title>
        <authorList>
            <person name="Schnaars V."/>
            <person name="Wohlbrand L."/>
            <person name="Scheve S."/>
            <person name="Hinrichs C."/>
            <person name="Reinhardt R."/>
            <person name="Rabus R."/>
        </authorList>
    </citation>
    <scope>NUCLEOTIDE SEQUENCE</scope>
    <source>
        <strain evidence="3">5ac10</strain>
    </source>
</reference>
<gene>
    <name evidence="3" type="ORF">dnl_40040</name>
</gene>
<dbReference type="InterPro" id="IPR012338">
    <property type="entry name" value="Beta-lactam/transpept-like"/>
</dbReference>